<dbReference type="PANTHER" id="PTHR43591">
    <property type="entry name" value="METHYLTRANSFERASE"/>
    <property type="match status" value="1"/>
</dbReference>
<dbReference type="Pfam" id="PF13649">
    <property type="entry name" value="Methyltransf_25"/>
    <property type="match status" value="1"/>
</dbReference>
<dbReference type="GO" id="GO:0008168">
    <property type="term" value="F:methyltransferase activity"/>
    <property type="evidence" value="ECO:0007669"/>
    <property type="project" value="TreeGrafter"/>
</dbReference>
<proteinExistence type="predicted"/>
<dbReference type="InterPro" id="IPR029063">
    <property type="entry name" value="SAM-dependent_MTases_sf"/>
</dbReference>
<gene>
    <name evidence="2" type="ORF">S03H2_35996</name>
</gene>
<reference evidence="2" key="1">
    <citation type="journal article" date="2014" name="Front. Microbiol.">
        <title>High frequency of phylogenetically diverse reductive dehalogenase-homologous genes in deep subseafloor sedimentary metagenomes.</title>
        <authorList>
            <person name="Kawai M."/>
            <person name="Futagami T."/>
            <person name="Toyoda A."/>
            <person name="Takaki Y."/>
            <person name="Nishi S."/>
            <person name="Hori S."/>
            <person name="Arai W."/>
            <person name="Tsubouchi T."/>
            <person name="Morono Y."/>
            <person name="Uchiyama I."/>
            <person name="Ito T."/>
            <person name="Fujiyama A."/>
            <person name="Inagaki F."/>
            <person name="Takami H."/>
        </authorList>
    </citation>
    <scope>NUCLEOTIDE SEQUENCE</scope>
    <source>
        <strain evidence="2">Expedition CK06-06</strain>
    </source>
</reference>
<evidence type="ECO:0000259" key="1">
    <source>
        <dbReference type="Pfam" id="PF13649"/>
    </source>
</evidence>
<dbReference type="Gene3D" id="3.40.50.150">
    <property type="entry name" value="Vaccinia Virus protein VP39"/>
    <property type="match status" value="1"/>
</dbReference>
<dbReference type="PANTHER" id="PTHR43591:SF24">
    <property type="entry name" value="2-METHOXY-6-POLYPRENYL-1,4-BENZOQUINOL METHYLASE, MITOCHONDRIAL"/>
    <property type="match status" value="1"/>
</dbReference>
<dbReference type="EMBL" id="BARU01022061">
    <property type="protein sequence ID" value="GAH52441.1"/>
    <property type="molecule type" value="Genomic_DNA"/>
</dbReference>
<evidence type="ECO:0000313" key="2">
    <source>
        <dbReference type="EMBL" id="GAH52441.1"/>
    </source>
</evidence>
<dbReference type="InterPro" id="IPR041698">
    <property type="entry name" value="Methyltransf_25"/>
</dbReference>
<dbReference type="AlphaFoldDB" id="X1G3F5"/>
<accession>X1G3F5</accession>
<feature type="non-terminal residue" evidence="2">
    <location>
        <position position="1"/>
    </location>
</feature>
<name>X1G3F5_9ZZZZ</name>
<sequence>AFIALHSRDQSGELRKFLVQQAKLNPGDIALDICTGTGSVLSNLHEHVGAEGLVVGLDFSHGMLRAARDRWEHKFPQISYIEADVAHLPFGDNSFEGVTCSHAFYELKGDTQDRALREIGRILKKAKSFLMMEHDVPDNPVIKFLFYLRIFFMGSGKAMEILGREQFVFQKYFAQVKRIRTPSGGSKIFICRK</sequence>
<comment type="caution">
    <text evidence="2">The sequence shown here is derived from an EMBL/GenBank/DDBJ whole genome shotgun (WGS) entry which is preliminary data.</text>
</comment>
<feature type="domain" description="Methyltransferase" evidence="1">
    <location>
        <begin position="31"/>
        <end position="125"/>
    </location>
</feature>
<dbReference type="SUPFAM" id="SSF53335">
    <property type="entry name" value="S-adenosyl-L-methionine-dependent methyltransferases"/>
    <property type="match status" value="1"/>
</dbReference>
<protein>
    <recommendedName>
        <fullName evidence="1">Methyltransferase domain-containing protein</fullName>
    </recommendedName>
</protein>
<organism evidence="2">
    <name type="scientific">marine sediment metagenome</name>
    <dbReference type="NCBI Taxonomy" id="412755"/>
    <lineage>
        <taxon>unclassified sequences</taxon>
        <taxon>metagenomes</taxon>
        <taxon>ecological metagenomes</taxon>
    </lineage>
</organism>
<dbReference type="CDD" id="cd02440">
    <property type="entry name" value="AdoMet_MTases"/>
    <property type="match status" value="1"/>
</dbReference>